<sequence length="71" mass="7925">MSLNDNNCNECGSTFIPTSSGMMSLCSECAHILYDYPKCEHKMASGHCIKCGWDGSVSKYVQRLKERAENN</sequence>
<dbReference type="EMBL" id="JBAKBA010000050">
    <property type="protein sequence ID" value="MEL0660648.1"/>
    <property type="molecule type" value="Genomic_DNA"/>
</dbReference>
<proteinExistence type="predicted"/>
<gene>
    <name evidence="1" type="ORF">V6255_16050</name>
</gene>
<evidence type="ECO:0000313" key="1">
    <source>
        <dbReference type="EMBL" id="MEL0660648.1"/>
    </source>
</evidence>
<accession>A0ABU9HFG5</accession>
<organism evidence="1 2">
    <name type="scientific">Psychromonas arctica</name>
    <dbReference type="NCBI Taxonomy" id="168275"/>
    <lineage>
        <taxon>Bacteria</taxon>
        <taxon>Pseudomonadati</taxon>
        <taxon>Pseudomonadota</taxon>
        <taxon>Gammaproteobacteria</taxon>
        <taxon>Alteromonadales</taxon>
        <taxon>Psychromonadaceae</taxon>
        <taxon>Psychromonas</taxon>
    </lineage>
</organism>
<dbReference type="RefSeq" id="WP_341629057.1">
    <property type="nucleotide sequence ID" value="NZ_JBAKBA010000050.1"/>
</dbReference>
<evidence type="ECO:0000313" key="2">
    <source>
        <dbReference type="Proteomes" id="UP001366060"/>
    </source>
</evidence>
<dbReference type="Proteomes" id="UP001366060">
    <property type="component" value="Unassembled WGS sequence"/>
</dbReference>
<protein>
    <submittedName>
        <fullName evidence="1">Uncharacterized protein</fullName>
    </submittedName>
</protein>
<keyword evidence="2" id="KW-1185">Reference proteome</keyword>
<name>A0ABU9HFG5_9GAMM</name>
<comment type="caution">
    <text evidence="1">The sequence shown here is derived from an EMBL/GenBank/DDBJ whole genome shotgun (WGS) entry which is preliminary data.</text>
</comment>
<reference evidence="1 2" key="1">
    <citation type="submission" date="2024-02" db="EMBL/GenBank/DDBJ databases">
        <title>Bacteria isolated from the canopy kelp, Nereocystis luetkeana.</title>
        <authorList>
            <person name="Pfister C.A."/>
            <person name="Younker I.T."/>
            <person name="Light S.H."/>
        </authorList>
    </citation>
    <scope>NUCLEOTIDE SEQUENCE [LARGE SCALE GENOMIC DNA]</scope>
    <source>
        <strain evidence="1 2">TI.2.07</strain>
    </source>
</reference>